<comment type="caution">
    <text evidence="3">The sequence shown here is derived from an EMBL/GenBank/DDBJ whole genome shotgun (WGS) entry which is preliminary data.</text>
</comment>
<dbReference type="Proteomes" id="UP000193719">
    <property type="component" value="Unassembled WGS sequence"/>
</dbReference>
<organism evidence="3 4">
    <name type="scientific">Piromyces finnis</name>
    <dbReference type="NCBI Taxonomy" id="1754191"/>
    <lineage>
        <taxon>Eukaryota</taxon>
        <taxon>Fungi</taxon>
        <taxon>Fungi incertae sedis</taxon>
        <taxon>Chytridiomycota</taxon>
        <taxon>Chytridiomycota incertae sedis</taxon>
        <taxon>Neocallimastigomycetes</taxon>
        <taxon>Neocallimastigales</taxon>
        <taxon>Neocallimastigaceae</taxon>
        <taxon>Piromyces</taxon>
    </lineage>
</organism>
<feature type="region of interest" description="Disordered" evidence="1">
    <location>
        <begin position="175"/>
        <end position="206"/>
    </location>
</feature>
<proteinExistence type="predicted"/>
<keyword evidence="2" id="KW-0472">Membrane</keyword>
<sequence>MGFFDKCICCPCLSKEQSVKVCTYVFTALEILSFIISIGNGSFRQVISSLLSIAVIASFIYLLYAMKTGNPKYLNQIKLIFGIVLALEVLNFIIYIFAAIILFFKAGNRIVQLNYAGNDFKNFFKSSKELETEIRTYAALKIIGYLVGVFLVVNYYLSTINYINELLKTLEVENSARKEESGIKEETTKKEETIKKEETTEKDITA</sequence>
<feature type="transmembrane region" description="Helical" evidence="2">
    <location>
        <begin position="46"/>
        <end position="65"/>
    </location>
</feature>
<evidence type="ECO:0000313" key="4">
    <source>
        <dbReference type="Proteomes" id="UP000193719"/>
    </source>
</evidence>
<protein>
    <recommendedName>
        <fullName evidence="5">MARVEL domain-containing protein</fullName>
    </recommendedName>
</protein>
<reference evidence="3 4" key="2">
    <citation type="submission" date="2016-08" db="EMBL/GenBank/DDBJ databases">
        <title>Pervasive Adenine N6-methylation of Active Genes in Fungi.</title>
        <authorList>
            <consortium name="DOE Joint Genome Institute"/>
            <person name="Mondo S.J."/>
            <person name="Dannebaum R.O."/>
            <person name="Kuo R.C."/>
            <person name="Labutti K."/>
            <person name="Haridas S."/>
            <person name="Kuo A."/>
            <person name="Salamov A."/>
            <person name="Ahrendt S.R."/>
            <person name="Lipzen A."/>
            <person name="Sullivan W."/>
            <person name="Andreopoulos W.B."/>
            <person name="Clum A."/>
            <person name="Lindquist E."/>
            <person name="Daum C."/>
            <person name="Ramamoorthy G.K."/>
            <person name="Gryganskyi A."/>
            <person name="Culley D."/>
            <person name="Magnuson J.K."/>
            <person name="James T.Y."/>
            <person name="O'Malley M.A."/>
            <person name="Stajich J.E."/>
            <person name="Spatafora J.W."/>
            <person name="Visel A."/>
            <person name="Grigoriev I.V."/>
        </authorList>
    </citation>
    <scope>NUCLEOTIDE SEQUENCE [LARGE SCALE GENOMIC DNA]</scope>
    <source>
        <strain evidence="4">finn</strain>
    </source>
</reference>
<evidence type="ECO:0000256" key="2">
    <source>
        <dbReference type="SAM" id="Phobius"/>
    </source>
</evidence>
<dbReference type="EMBL" id="MCFH01000049">
    <property type="protein sequence ID" value="ORX43915.1"/>
    <property type="molecule type" value="Genomic_DNA"/>
</dbReference>
<evidence type="ECO:0000313" key="3">
    <source>
        <dbReference type="EMBL" id="ORX43915.1"/>
    </source>
</evidence>
<evidence type="ECO:0000256" key="1">
    <source>
        <dbReference type="SAM" id="MobiDB-lite"/>
    </source>
</evidence>
<accession>A0A1Y1UZI4</accession>
<feature type="transmembrane region" description="Helical" evidence="2">
    <location>
        <begin position="21"/>
        <end position="40"/>
    </location>
</feature>
<dbReference type="AlphaFoldDB" id="A0A1Y1UZI4"/>
<keyword evidence="2" id="KW-1133">Transmembrane helix</keyword>
<keyword evidence="4" id="KW-1185">Reference proteome</keyword>
<feature type="transmembrane region" description="Helical" evidence="2">
    <location>
        <begin position="137"/>
        <end position="157"/>
    </location>
</feature>
<feature type="transmembrane region" description="Helical" evidence="2">
    <location>
        <begin position="77"/>
        <end position="104"/>
    </location>
</feature>
<gene>
    <name evidence="3" type="ORF">BCR36DRAFT_373568</name>
</gene>
<name>A0A1Y1UZI4_9FUNG</name>
<keyword evidence="2" id="KW-0812">Transmembrane</keyword>
<evidence type="ECO:0008006" key="5">
    <source>
        <dbReference type="Google" id="ProtNLM"/>
    </source>
</evidence>
<reference evidence="3 4" key="1">
    <citation type="submission" date="2016-08" db="EMBL/GenBank/DDBJ databases">
        <title>Genomes of anaerobic fungi encode conserved fungal cellulosomes for biomass hydrolysis.</title>
        <authorList>
            <consortium name="DOE Joint Genome Institute"/>
            <person name="Haitjema C.H."/>
            <person name="Gilmore S.P."/>
            <person name="Henske J.K."/>
            <person name="Solomon K.V."/>
            <person name="De Groot R."/>
            <person name="Kuo A."/>
            <person name="Mondo S.J."/>
            <person name="Salamov A.A."/>
            <person name="Labutti K."/>
            <person name="Zhao Z."/>
            <person name="Chiniquy J."/>
            <person name="Barry K."/>
            <person name="Brewer H.M."/>
            <person name="Purvine S.O."/>
            <person name="Wright A.T."/>
            <person name="Boxma B."/>
            <person name="Van Alen T."/>
            <person name="Hackstein J.H."/>
            <person name="Baker S.E."/>
            <person name="Grigoriev I.V."/>
            <person name="O'Malley M.A."/>
        </authorList>
    </citation>
    <scope>NUCLEOTIDE SEQUENCE [LARGE SCALE GENOMIC DNA]</scope>
    <source>
        <strain evidence="4">finn</strain>
    </source>
</reference>